<evidence type="ECO:0000256" key="3">
    <source>
        <dbReference type="SAM" id="MobiDB-lite"/>
    </source>
</evidence>
<comment type="caution">
    <text evidence="4">The sequence shown here is derived from an EMBL/GenBank/DDBJ whole genome shotgun (WGS) entry which is preliminary data.</text>
</comment>
<dbReference type="Pfam" id="PF01903">
    <property type="entry name" value="CbiX"/>
    <property type="match status" value="1"/>
</dbReference>
<keyword evidence="1" id="KW-0479">Metal-binding</keyword>
<gene>
    <name evidence="4" type="primary">cbiX_2</name>
    <name evidence="4" type="ORF">HMPREF0682_0996</name>
</gene>
<sequence>MPIPPRCPKLETRQRQWRRPDTTRDKGTQMTAPALILLADGAEEIRLLRKQMQIQRPELPVHLAFLDHCPPSGLQVISALASHGTREAVFVPMSLTQAVDAGQAAVDMFKLVRTTHPDMNLAMARPIGPATELLNILDIRLRNALSSCHALELDGLVLATPDTGDVRGQSLIARRARQWSSHHRLPVAMACVDGSGSSIAAAIGLLRDQGRRSIAVGSLFLTASDRFMAAAEQALAAGALTVSAPLGADERIIELVMSRYAFTTMDMLDDVPADEHLGDDVITSSPELIAL</sequence>
<protein>
    <submittedName>
        <fullName evidence="4">Sirohydrochlorin cobaltochelatase</fullName>
        <ecNumber evidence="4">4.99.1.3</ecNumber>
    </submittedName>
</protein>
<evidence type="ECO:0000256" key="1">
    <source>
        <dbReference type="ARBA" id="ARBA00022723"/>
    </source>
</evidence>
<keyword evidence="2 4" id="KW-0456">Lyase</keyword>
<dbReference type="GO" id="GO:0016852">
    <property type="term" value="F:sirohydrochlorin cobaltochelatase activity"/>
    <property type="evidence" value="ECO:0007669"/>
    <property type="project" value="UniProtKB-EC"/>
</dbReference>
<dbReference type="GO" id="GO:0046872">
    <property type="term" value="F:metal ion binding"/>
    <property type="evidence" value="ECO:0007669"/>
    <property type="project" value="UniProtKB-KW"/>
</dbReference>
<feature type="region of interest" description="Disordered" evidence="3">
    <location>
        <begin position="1"/>
        <end position="29"/>
    </location>
</feature>
<dbReference type="AlphaFoldDB" id="U2RFN5"/>
<dbReference type="Proteomes" id="UP000017052">
    <property type="component" value="Unassembled WGS sequence"/>
</dbReference>
<dbReference type="EMBL" id="ACVN02000324">
    <property type="protein sequence ID" value="ERK49537.1"/>
    <property type="molecule type" value="Genomic_DNA"/>
</dbReference>
<accession>U2RFN5</accession>
<proteinExistence type="predicted"/>
<evidence type="ECO:0000313" key="4">
    <source>
        <dbReference type="EMBL" id="ERK49537.1"/>
    </source>
</evidence>
<reference evidence="4" key="1">
    <citation type="submission" date="2013-08" db="EMBL/GenBank/DDBJ databases">
        <authorList>
            <person name="Durkin A.S."/>
            <person name="Haft D.R."/>
            <person name="McCorrison J."/>
            <person name="Torralba M."/>
            <person name="Gillis M."/>
            <person name="Haft D.H."/>
            <person name="Methe B."/>
            <person name="Sutton G."/>
            <person name="Nelson K.E."/>
        </authorList>
    </citation>
    <scope>NUCLEOTIDE SEQUENCE [LARGE SCALE GENOMIC DNA]</scope>
    <source>
        <strain evidence="4">F0233</strain>
    </source>
</reference>
<evidence type="ECO:0000256" key="2">
    <source>
        <dbReference type="ARBA" id="ARBA00023239"/>
    </source>
</evidence>
<dbReference type="EC" id="4.99.1.3" evidence="4"/>
<evidence type="ECO:0000313" key="5">
    <source>
        <dbReference type="Proteomes" id="UP000017052"/>
    </source>
</evidence>
<dbReference type="SUPFAM" id="SSF53800">
    <property type="entry name" value="Chelatase"/>
    <property type="match status" value="1"/>
</dbReference>
<dbReference type="InterPro" id="IPR002762">
    <property type="entry name" value="CbiX-like"/>
</dbReference>
<dbReference type="Gene3D" id="3.40.50.1400">
    <property type="match status" value="2"/>
</dbReference>
<organism evidence="4 5">
    <name type="scientific">Propionibacterium acidifaciens F0233</name>
    <dbReference type="NCBI Taxonomy" id="553198"/>
    <lineage>
        <taxon>Bacteria</taxon>
        <taxon>Bacillati</taxon>
        <taxon>Actinomycetota</taxon>
        <taxon>Actinomycetes</taxon>
        <taxon>Propionibacteriales</taxon>
        <taxon>Propionibacteriaceae</taxon>
        <taxon>Propionibacterium</taxon>
    </lineage>
</organism>
<keyword evidence="5" id="KW-1185">Reference proteome</keyword>
<name>U2RFN5_9ACTN</name>
<feature type="compositionally biased region" description="Basic and acidic residues" evidence="3">
    <location>
        <begin position="8"/>
        <end position="27"/>
    </location>
</feature>